<evidence type="ECO:0000313" key="2">
    <source>
        <dbReference type="Proteomes" id="UP000504607"/>
    </source>
</evidence>
<dbReference type="PANTHER" id="PTHR33868:SF2">
    <property type="entry name" value="EXPRESSED PROTEIN"/>
    <property type="match status" value="1"/>
</dbReference>
<dbReference type="PANTHER" id="PTHR33868">
    <property type="entry name" value="EXPRESSED PROTEIN"/>
    <property type="match status" value="1"/>
</dbReference>
<dbReference type="GeneID" id="105047605"/>
<evidence type="ECO:0000256" key="1">
    <source>
        <dbReference type="SAM" id="Phobius"/>
    </source>
</evidence>
<sequence length="490" mass="54779">MAAAEARAAWQRAANRCLVQEDAKRAPKLACCPSSSVLQNDSSNDNATNAQDHSAPYFMPLNWNPMNSNLPLDAKWWLQLQPNFGHQKGYVCEQPNFLEDELDEMRAETTVPTSKFTEEPLLGESMDIDLKVNECFLESPCMVSTASMRHYSESGVQEMKTVTSCPQQPLKHKVDMSDYLYRDEELLDWKPVDQLISKKQEKVSSDLKTPWAGGNKSEPWWRISDKDELASLVAQKSQQHIENCDLPRPTQTVHVSGNPFGCLENLDANGMFASTLGQKLHAGICSPFDHAQNTSSSGSLDDKNWSSGGGYLLHDTAKLYSGDQGYCTTENDSPESKQIAEGDPSRAQLLEALCHSQTRARKAEMAAQKAYDEKNHIIKLLFRQASHLFAYKQWIHMLQLESLCLQLKIKDHPISTLFPVLPWMPLKGTPSSKDRNTRRKGRNQATCNICKYVVVFAFGLGLAGAGLLLGWTLGWLLPTPEIPSLFKTGK</sequence>
<gene>
    <name evidence="3" type="primary">LOC105047605</name>
</gene>
<dbReference type="RefSeq" id="XP_010924899.1">
    <property type="nucleotide sequence ID" value="XM_010926597.3"/>
</dbReference>
<name>A0A6I9RL43_ELAGV</name>
<proteinExistence type="predicted"/>
<dbReference type="OrthoDB" id="1920951at2759"/>
<protein>
    <submittedName>
        <fullName evidence="3">Uncharacterized protein LOC105047605</fullName>
    </submittedName>
</protein>
<evidence type="ECO:0000313" key="3">
    <source>
        <dbReference type="RefSeq" id="XP_010924899.1"/>
    </source>
</evidence>
<dbReference type="AlphaFoldDB" id="A0A6I9RL43"/>
<accession>A0A6I9RL43</accession>
<keyword evidence="1" id="KW-1133">Transmembrane helix</keyword>
<dbReference type="FunCoup" id="A0A6I9RL43">
    <property type="interactions" value="2272"/>
</dbReference>
<reference evidence="3" key="1">
    <citation type="submission" date="2025-08" db="UniProtKB">
        <authorList>
            <consortium name="RefSeq"/>
        </authorList>
    </citation>
    <scope>IDENTIFICATION</scope>
</reference>
<dbReference type="Proteomes" id="UP000504607">
    <property type="component" value="Chromosome 6"/>
</dbReference>
<dbReference type="KEGG" id="egu:105047605"/>
<keyword evidence="2" id="KW-1185">Reference proteome</keyword>
<keyword evidence="1" id="KW-0472">Membrane</keyword>
<dbReference type="InParanoid" id="A0A6I9RL43"/>
<feature type="transmembrane region" description="Helical" evidence="1">
    <location>
        <begin position="452"/>
        <end position="477"/>
    </location>
</feature>
<keyword evidence="1" id="KW-0812">Transmembrane</keyword>
<organism evidence="2 3">
    <name type="scientific">Elaeis guineensis var. tenera</name>
    <name type="common">Oil palm</name>
    <dbReference type="NCBI Taxonomy" id="51953"/>
    <lineage>
        <taxon>Eukaryota</taxon>
        <taxon>Viridiplantae</taxon>
        <taxon>Streptophyta</taxon>
        <taxon>Embryophyta</taxon>
        <taxon>Tracheophyta</taxon>
        <taxon>Spermatophyta</taxon>
        <taxon>Magnoliopsida</taxon>
        <taxon>Liliopsida</taxon>
        <taxon>Arecaceae</taxon>
        <taxon>Arecoideae</taxon>
        <taxon>Cocoseae</taxon>
        <taxon>Elaeidinae</taxon>
        <taxon>Elaeis</taxon>
    </lineage>
</organism>